<dbReference type="Proteomes" id="UP001589838">
    <property type="component" value="Unassembled WGS sequence"/>
</dbReference>
<reference evidence="1 2" key="1">
    <citation type="submission" date="2024-09" db="EMBL/GenBank/DDBJ databases">
        <authorList>
            <person name="Sun Q."/>
            <person name="Mori K."/>
        </authorList>
    </citation>
    <scope>NUCLEOTIDE SEQUENCE [LARGE SCALE GENOMIC DNA]</scope>
    <source>
        <strain evidence="1 2">NCAIM B.02610</strain>
    </source>
</reference>
<accession>A0ABV6KCR4</accession>
<dbReference type="Pfam" id="PF04655">
    <property type="entry name" value="APH_6_hur"/>
    <property type="match status" value="1"/>
</dbReference>
<evidence type="ECO:0000313" key="2">
    <source>
        <dbReference type="Proteomes" id="UP001589838"/>
    </source>
</evidence>
<comment type="caution">
    <text evidence="1">The sequence shown here is derived from an EMBL/GenBank/DDBJ whole genome shotgun (WGS) entry which is preliminary data.</text>
</comment>
<sequence>MKLQEHFVQSVRLYYKAKGEAWLQQLPKLIQYCEQKWSIKLKEPYFLSINYVAPATMEDGTEIVVKICIPDEGFLNELEALQLFANDRMVSLIDSDKRYGIIVLKKLSPGHTLAEVNNDEDACYIAAHLIKAITKPAPVHTRIPTTGSREEQLRQLVYVNPNGVGPISQQTLDQALRIFTYLHQTTKFYKLLHGDFHHYNVLASENGTWTAIDPKGLIGEVEYDLIQYMLNKLPVHNAYDVIKKRVEIFTEELHLDKERLLLWGYCHTVLATAWTVDEDRSYNTQFFGGIEIFEKLYKANFGDVTYLTS</sequence>
<gene>
    <name evidence="1" type="ORF">ACFFHM_11545</name>
</gene>
<evidence type="ECO:0000313" key="1">
    <source>
        <dbReference type="EMBL" id="MFC0471098.1"/>
    </source>
</evidence>
<dbReference type="InterPro" id="IPR011009">
    <property type="entry name" value="Kinase-like_dom_sf"/>
</dbReference>
<proteinExistence type="predicted"/>
<dbReference type="InterPro" id="IPR006748">
    <property type="entry name" value="NH2Glyco/OHUrea_AB-resist_kin"/>
</dbReference>
<protein>
    <submittedName>
        <fullName evidence="1">Aminoglycoside phosphotransferase family protein</fullName>
    </submittedName>
</protein>
<organism evidence="1 2">
    <name type="scientific">Halalkalibacter kiskunsagensis</name>
    <dbReference type="NCBI Taxonomy" id="1548599"/>
    <lineage>
        <taxon>Bacteria</taxon>
        <taxon>Bacillati</taxon>
        <taxon>Bacillota</taxon>
        <taxon>Bacilli</taxon>
        <taxon>Bacillales</taxon>
        <taxon>Bacillaceae</taxon>
        <taxon>Halalkalibacter</taxon>
    </lineage>
</organism>
<dbReference type="RefSeq" id="WP_335958754.1">
    <property type="nucleotide sequence ID" value="NZ_JAXBLX010000002.1"/>
</dbReference>
<dbReference type="EMBL" id="JBHLUX010000030">
    <property type="protein sequence ID" value="MFC0471098.1"/>
    <property type="molecule type" value="Genomic_DNA"/>
</dbReference>
<name>A0ABV6KCR4_9BACI</name>
<keyword evidence="2" id="KW-1185">Reference proteome</keyword>
<dbReference type="SUPFAM" id="SSF56112">
    <property type="entry name" value="Protein kinase-like (PK-like)"/>
    <property type="match status" value="1"/>
</dbReference>